<organism evidence="3 4">
    <name type="scientific">Fraxinus pennsylvanica</name>
    <dbReference type="NCBI Taxonomy" id="56036"/>
    <lineage>
        <taxon>Eukaryota</taxon>
        <taxon>Viridiplantae</taxon>
        <taxon>Streptophyta</taxon>
        <taxon>Embryophyta</taxon>
        <taxon>Tracheophyta</taxon>
        <taxon>Spermatophyta</taxon>
        <taxon>Magnoliopsida</taxon>
        <taxon>eudicotyledons</taxon>
        <taxon>Gunneridae</taxon>
        <taxon>Pentapetalae</taxon>
        <taxon>asterids</taxon>
        <taxon>lamiids</taxon>
        <taxon>Lamiales</taxon>
        <taxon>Oleaceae</taxon>
        <taxon>Oleeae</taxon>
        <taxon>Fraxinus</taxon>
    </lineage>
</organism>
<dbReference type="PANTHER" id="PTHR48475:SF2">
    <property type="entry name" value="RIBONUCLEASE H"/>
    <property type="match status" value="1"/>
</dbReference>
<dbReference type="SUPFAM" id="SSF56672">
    <property type="entry name" value="DNA/RNA polymerases"/>
    <property type="match status" value="1"/>
</dbReference>
<sequence length="318" mass="35880">MDTYSGYNQIPMFPGDEDSTSFITDRGLYCYKVISFGLKNVGATYQRLVNKMFTNQLGRTMEVYVDDMLVKSLQARVHIKHLDEAFQILKKYRMRLNPLKCAFGVASVAEDSVSSVLVREEETHQLPIYCVLQKPDASGRLLKWAVKFSEFDITYIPRTAIKGQALADFVAEFAKAPERYGLQGDVVLESPEGHKLNCAAILGFKASNNVAEYEALLAGLRLANELHVKRLTINSDSQLVVNQVNGNFAARDKHLATYLKLVMDFLPNFEKFELVQVPRDENAHADALFKLASSKDSELLKIVPIEHLLEPLSRREKS</sequence>
<dbReference type="PANTHER" id="PTHR48475">
    <property type="entry name" value="RIBONUCLEASE H"/>
    <property type="match status" value="1"/>
</dbReference>
<dbReference type="InterPro" id="IPR043502">
    <property type="entry name" value="DNA/RNA_pol_sf"/>
</dbReference>
<dbReference type="GO" id="GO:0003676">
    <property type="term" value="F:nucleic acid binding"/>
    <property type="evidence" value="ECO:0007669"/>
    <property type="project" value="InterPro"/>
</dbReference>
<proteinExistence type="predicted"/>
<dbReference type="EMBL" id="OU503051">
    <property type="protein sequence ID" value="CAI9778484.1"/>
    <property type="molecule type" value="Genomic_DNA"/>
</dbReference>
<dbReference type="InterPro" id="IPR043128">
    <property type="entry name" value="Rev_trsase/Diguanyl_cyclase"/>
</dbReference>
<dbReference type="InterPro" id="IPR002156">
    <property type="entry name" value="RNaseH_domain"/>
</dbReference>
<name>A0AAD1ZZ36_9LAMI</name>
<dbReference type="InterPro" id="IPR000477">
    <property type="entry name" value="RT_dom"/>
</dbReference>
<dbReference type="Pfam" id="PF00078">
    <property type="entry name" value="RVT_1"/>
    <property type="match status" value="1"/>
</dbReference>
<dbReference type="Pfam" id="PF13456">
    <property type="entry name" value="RVT_3"/>
    <property type="match status" value="1"/>
</dbReference>
<dbReference type="Gene3D" id="3.30.420.10">
    <property type="entry name" value="Ribonuclease H-like superfamily/Ribonuclease H"/>
    <property type="match status" value="1"/>
</dbReference>
<dbReference type="Proteomes" id="UP000834106">
    <property type="component" value="Chromosome 16"/>
</dbReference>
<dbReference type="GO" id="GO:0004523">
    <property type="term" value="F:RNA-DNA hybrid ribonuclease activity"/>
    <property type="evidence" value="ECO:0007669"/>
    <property type="project" value="InterPro"/>
</dbReference>
<accession>A0AAD1ZZ36</accession>
<dbReference type="CDD" id="cd01647">
    <property type="entry name" value="RT_LTR"/>
    <property type="match status" value="1"/>
</dbReference>
<evidence type="ECO:0000313" key="3">
    <source>
        <dbReference type="EMBL" id="CAI9778484.1"/>
    </source>
</evidence>
<feature type="domain" description="Reverse transcriptase" evidence="1">
    <location>
        <begin position="1"/>
        <end position="105"/>
    </location>
</feature>
<dbReference type="AlphaFoldDB" id="A0AAD1ZZ36"/>
<gene>
    <name evidence="3" type="ORF">FPE_LOCUS25914</name>
</gene>
<evidence type="ECO:0008006" key="5">
    <source>
        <dbReference type="Google" id="ProtNLM"/>
    </source>
</evidence>
<evidence type="ECO:0000259" key="1">
    <source>
        <dbReference type="Pfam" id="PF00078"/>
    </source>
</evidence>
<protein>
    <recommendedName>
        <fullName evidence="5">RNase H type-1 domain-containing protein</fullName>
    </recommendedName>
</protein>
<dbReference type="Gene3D" id="3.10.10.10">
    <property type="entry name" value="HIV Type 1 Reverse Transcriptase, subunit A, domain 1"/>
    <property type="match status" value="1"/>
</dbReference>
<dbReference type="Gene3D" id="3.30.70.270">
    <property type="match status" value="1"/>
</dbReference>
<reference evidence="3" key="1">
    <citation type="submission" date="2023-05" db="EMBL/GenBank/DDBJ databases">
        <authorList>
            <person name="Huff M."/>
        </authorList>
    </citation>
    <scope>NUCLEOTIDE SEQUENCE</scope>
</reference>
<dbReference type="CDD" id="cd09279">
    <property type="entry name" value="RNase_HI_like"/>
    <property type="match status" value="1"/>
</dbReference>
<feature type="domain" description="RNase H type-1" evidence="2">
    <location>
        <begin position="186"/>
        <end position="290"/>
    </location>
</feature>
<keyword evidence="4" id="KW-1185">Reference proteome</keyword>
<evidence type="ECO:0000313" key="4">
    <source>
        <dbReference type="Proteomes" id="UP000834106"/>
    </source>
</evidence>
<evidence type="ECO:0000259" key="2">
    <source>
        <dbReference type="Pfam" id="PF13456"/>
    </source>
</evidence>
<dbReference type="InterPro" id="IPR036397">
    <property type="entry name" value="RNaseH_sf"/>
</dbReference>